<dbReference type="AlphaFoldDB" id="A0A6J4K1D8"/>
<feature type="region of interest" description="Disordered" evidence="1">
    <location>
        <begin position="1"/>
        <end position="65"/>
    </location>
</feature>
<proteinExistence type="predicted"/>
<sequence length="77" mass="8339">MRRAGEGTSRPGGTRRSARQARGHHWSNTCARRPSQRGPSRKWRTASLHHDARGTSSPGPPSPVIHLAARRAVGVPS</sequence>
<evidence type="ECO:0000256" key="1">
    <source>
        <dbReference type="SAM" id="MobiDB-lite"/>
    </source>
</evidence>
<gene>
    <name evidence="2" type="ORF">AVDCRST_MAG54-4612</name>
</gene>
<evidence type="ECO:0000313" key="2">
    <source>
        <dbReference type="EMBL" id="CAA9293064.1"/>
    </source>
</evidence>
<protein>
    <submittedName>
        <fullName evidence="2">Uncharacterized protein</fullName>
    </submittedName>
</protein>
<feature type="compositionally biased region" description="Basic residues" evidence="1">
    <location>
        <begin position="16"/>
        <end position="25"/>
    </location>
</feature>
<dbReference type="EMBL" id="CADCTH010000583">
    <property type="protein sequence ID" value="CAA9293064.1"/>
    <property type="molecule type" value="Genomic_DNA"/>
</dbReference>
<reference evidence="2" key="1">
    <citation type="submission" date="2020-02" db="EMBL/GenBank/DDBJ databases">
        <authorList>
            <person name="Meier V. D."/>
        </authorList>
    </citation>
    <scope>NUCLEOTIDE SEQUENCE</scope>
    <source>
        <strain evidence="2">AVDCRST_MAG54</strain>
    </source>
</reference>
<organism evidence="2">
    <name type="scientific">uncultured Actinomycetospora sp</name>
    <dbReference type="NCBI Taxonomy" id="1135996"/>
    <lineage>
        <taxon>Bacteria</taxon>
        <taxon>Bacillati</taxon>
        <taxon>Actinomycetota</taxon>
        <taxon>Actinomycetes</taxon>
        <taxon>Pseudonocardiales</taxon>
        <taxon>Pseudonocardiaceae</taxon>
        <taxon>Actinomycetospora</taxon>
        <taxon>environmental samples</taxon>
    </lineage>
</organism>
<accession>A0A6J4K1D8</accession>
<name>A0A6J4K1D8_9PSEU</name>